<dbReference type="AlphaFoldDB" id="A0A947GEY1"/>
<keyword evidence="2" id="KW-0732">Signal</keyword>
<feature type="signal peptide" evidence="2">
    <location>
        <begin position="1"/>
        <end position="27"/>
    </location>
</feature>
<feature type="chain" id="PRO_5037958630" evidence="2">
    <location>
        <begin position="28"/>
        <end position="104"/>
    </location>
</feature>
<accession>A0A947GEY1</accession>
<evidence type="ECO:0000256" key="2">
    <source>
        <dbReference type="SAM" id="SignalP"/>
    </source>
</evidence>
<evidence type="ECO:0000313" key="4">
    <source>
        <dbReference type="Proteomes" id="UP000766595"/>
    </source>
</evidence>
<dbReference type="RefSeq" id="WP_261970571.1">
    <property type="nucleotide sequence ID" value="NZ_JAHHZF010000011.1"/>
</dbReference>
<dbReference type="Proteomes" id="UP000766595">
    <property type="component" value="Unassembled WGS sequence"/>
</dbReference>
<feature type="compositionally biased region" description="Polar residues" evidence="1">
    <location>
        <begin position="60"/>
        <end position="77"/>
    </location>
</feature>
<sequence length="104" mass="10190">MQTLAKLFALAPAALAFSLAVSTGAEAFQRSGTWTGPAGGVYTSQGSRTCANGSCSSAGSVTGPAGNTVSRTGSASCSGGVCTGQATYTGPAGRTATRTYRVTR</sequence>
<gene>
    <name evidence="3" type="ORF">KL771_21510</name>
</gene>
<evidence type="ECO:0000313" key="3">
    <source>
        <dbReference type="EMBL" id="MBT9292056.1"/>
    </source>
</evidence>
<name>A0A947GEY1_9HYPH</name>
<protein>
    <submittedName>
        <fullName evidence="3">Uncharacterized protein</fullName>
    </submittedName>
</protein>
<evidence type="ECO:0000256" key="1">
    <source>
        <dbReference type="SAM" id="MobiDB-lite"/>
    </source>
</evidence>
<keyword evidence="4" id="KW-1185">Reference proteome</keyword>
<reference evidence="3 4" key="1">
    <citation type="submission" date="2021-06" db="EMBL/GenBank/DDBJ databases">
        <authorList>
            <person name="Grouzdev D.S."/>
            <person name="Koziaeva V."/>
        </authorList>
    </citation>
    <scope>NUCLEOTIDE SEQUENCE [LARGE SCALE GENOMIC DNA]</scope>
    <source>
        <strain evidence="3 4">22</strain>
    </source>
</reference>
<feature type="region of interest" description="Disordered" evidence="1">
    <location>
        <begin position="60"/>
        <end position="79"/>
    </location>
</feature>
<proteinExistence type="predicted"/>
<organism evidence="3 4">
    <name type="scientific">Prosthecodimorpha staleyi</name>
    <dbReference type="NCBI Taxonomy" id="2840188"/>
    <lineage>
        <taxon>Bacteria</taxon>
        <taxon>Pseudomonadati</taxon>
        <taxon>Pseudomonadota</taxon>
        <taxon>Alphaproteobacteria</taxon>
        <taxon>Hyphomicrobiales</taxon>
        <taxon>Ancalomicrobiaceae</taxon>
        <taxon>Prosthecodimorpha</taxon>
    </lineage>
</organism>
<dbReference type="EMBL" id="JAHHZF010000011">
    <property type="protein sequence ID" value="MBT9292056.1"/>
    <property type="molecule type" value="Genomic_DNA"/>
</dbReference>
<comment type="caution">
    <text evidence="3">The sequence shown here is derived from an EMBL/GenBank/DDBJ whole genome shotgun (WGS) entry which is preliminary data.</text>
</comment>